<feature type="region of interest" description="Disordered" evidence="5">
    <location>
        <begin position="271"/>
        <end position="304"/>
    </location>
</feature>
<protein>
    <recommendedName>
        <fullName evidence="4">Guanine nucleotide-binding protein-like 1</fullName>
    </recommendedName>
</protein>
<dbReference type="GO" id="GO:0016788">
    <property type="term" value="F:hydrolase activity, acting on ester bonds"/>
    <property type="evidence" value="ECO:0007669"/>
    <property type="project" value="InterPro"/>
</dbReference>
<feature type="compositionally biased region" description="Acidic residues" evidence="5">
    <location>
        <begin position="824"/>
        <end position="861"/>
    </location>
</feature>
<dbReference type="Proteomes" id="UP000044841">
    <property type="component" value="Unassembled WGS sequence"/>
</dbReference>
<organism evidence="8 9">
    <name type="scientific">Rhizoctonia solani</name>
    <dbReference type="NCBI Taxonomy" id="456999"/>
    <lineage>
        <taxon>Eukaryota</taxon>
        <taxon>Fungi</taxon>
        <taxon>Dikarya</taxon>
        <taxon>Basidiomycota</taxon>
        <taxon>Agaricomycotina</taxon>
        <taxon>Agaricomycetes</taxon>
        <taxon>Cantharellales</taxon>
        <taxon>Ceratobasidiaceae</taxon>
        <taxon>Rhizoctonia</taxon>
    </lineage>
</organism>
<evidence type="ECO:0000313" key="9">
    <source>
        <dbReference type="Proteomes" id="UP000044841"/>
    </source>
</evidence>
<dbReference type="PANTHER" id="PTHR45709:SF3">
    <property type="entry name" value="GUANINE NUCLEOTIDE-BINDING PROTEIN-LIKE 1"/>
    <property type="match status" value="1"/>
</dbReference>
<evidence type="ECO:0000256" key="3">
    <source>
        <dbReference type="ARBA" id="ARBA00037770"/>
    </source>
</evidence>
<feature type="region of interest" description="Disordered" evidence="5">
    <location>
        <begin position="824"/>
        <end position="867"/>
    </location>
</feature>
<feature type="compositionally biased region" description="Low complexity" evidence="5">
    <location>
        <begin position="272"/>
        <end position="304"/>
    </location>
</feature>
<keyword evidence="2" id="KW-0342">GTP-binding</keyword>
<dbReference type="PRINTS" id="PR00326">
    <property type="entry name" value="GTP1OBG"/>
</dbReference>
<evidence type="ECO:0000256" key="5">
    <source>
        <dbReference type="SAM" id="MobiDB-lite"/>
    </source>
</evidence>
<dbReference type="InterPro" id="IPR036514">
    <property type="entry name" value="SGNH_hydro_sf"/>
</dbReference>
<dbReference type="Pfam" id="PF01926">
    <property type="entry name" value="MMR_HSR1"/>
    <property type="match status" value="1"/>
</dbReference>
<keyword evidence="9" id="KW-1185">Reference proteome</keyword>
<proteinExistence type="predicted"/>
<feature type="domain" description="G" evidence="7">
    <location>
        <begin position="622"/>
        <end position="676"/>
    </location>
</feature>
<evidence type="ECO:0000256" key="4">
    <source>
        <dbReference type="ARBA" id="ARBA00039902"/>
    </source>
</evidence>
<sequence length="885" mass="97813">MKLSRVFVAGGLFQLAAAATGPNWPGFKGLRYFFAFGDSYTTVGFNSWSPVPTDANPLGVTYPGSTWGGVNWVGYLTVQFNTSKFWTYDYAVSGNQVAGVGNQINQDFLSSQGAGKKPAYAPWTAKDSLFSTFIGINDLNARVSVANTISTLFGLQETLYNTGARNFLLINVPPTNRAPFSNNDATLASLVSSWNTQLKAAGEAFQAKHSDVAVFYYDSWSLFTKLLNSPAQYGFTDITTAGGDFWVDTIHPTTKVHQYMAEDLAKFLSSQAGSTTNPTTTTTTTTTSRASTTTTSAPASTATGTVPRWGQCGVDLPPALPELRALILINTTVNVYERDVGGKIICYDNVSLYQGLTCPRRPKWRYEMTKKEVEKNEEGLFAKWVAQTDETINTWRQANLVQLQGSSETILPAPTYYERNVEVWRQLWRVCELSSILMLLLDARCPPLHYPPSLDAYIKSLRPARQVIIVLTKMDIVGEECAAAWSTWLKNRYGGDSVQVIGVQSYELVSYGEGQGSRVKYQPHMPAKLRDDLREALKIAHTALLDPPLKVREDPEKMTDWRPAVRTQVDWEAIGKSENKPISPANYEEEGGELSGDTNSVPLNDTNEDMPPKEYLEDKFLTVGLIGQPNVGKSSLLNALFGEHKVKASRTPGKTKHFQTLFLTPEIRLVDCPGLVLPALVPMELQVLSNVLPIAQIPALPACIRYVGDIMPIEDIFGVDKSMLEVEEVVEDKRTWREGTRPAVKPDPSAEKHKWTALQVMTAYASKRGWMTAKAGRPDSMRAGNAMMRSIVEGRVPWAFWPPGSEPPQSGWGIWLQNELVHQDEDDLPSSEDEKEDQVSEQDLPSDDESLAGTSEEEEEDLVTKTTIGRFAALDVASDEDEGSE</sequence>
<feature type="region of interest" description="Disordered" evidence="5">
    <location>
        <begin position="575"/>
        <end position="601"/>
    </location>
</feature>
<dbReference type="InterPro" id="IPR027417">
    <property type="entry name" value="P-loop_NTPase"/>
</dbReference>
<comment type="function">
    <text evidence="3">Possible regulatory or functional link with the histocompatibility cluster.</text>
</comment>
<dbReference type="Pfam" id="PF00657">
    <property type="entry name" value="Lipase_GDSL"/>
    <property type="match status" value="1"/>
</dbReference>
<dbReference type="Gene3D" id="3.40.50.1110">
    <property type="entry name" value="SGNH hydrolase"/>
    <property type="match status" value="1"/>
</dbReference>
<feature type="chain" id="PRO_5005502538" description="Guanine nucleotide-binding protein-like 1" evidence="6">
    <location>
        <begin position="19"/>
        <end position="885"/>
    </location>
</feature>
<reference evidence="8 9" key="1">
    <citation type="submission" date="2015-07" db="EMBL/GenBank/DDBJ databases">
        <authorList>
            <person name="Noorani M."/>
        </authorList>
    </citation>
    <scope>NUCLEOTIDE SEQUENCE [LARGE SCALE GENOMIC DNA]</scope>
    <source>
        <strain evidence="8">BBA 69670</strain>
    </source>
</reference>
<evidence type="ECO:0000259" key="7">
    <source>
        <dbReference type="Pfam" id="PF01926"/>
    </source>
</evidence>
<dbReference type="PANTHER" id="PTHR45709">
    <property type="entry name" value="LARGE SUBUNIT GTPASE 1 HOMOLOG-RELATED"/>
    <property type="match status" value="1"/>
</dbReference>
<evidence type="ECO:0000313" key="8">
    <source>
        <dbReference type="EMBL" id="CUA69645.1"/>
    </source>
</evidence>
<dbReference type="GO" id="GO:0005525">
    <property type="term" value="F:GTP binding"/>
    <property type="evidence" value="ECO:0007669"/>
    <property type="project" value="UniProtKB-KW"/>
</dbReference>
<dbReference type="EMBL" id="CYGV01000890">
    <property type="protein sequence ID" value="CUA69645.1"/>
    <property type="molecule type" value="Genomic_DNA"/>
</dbReference>
<name>A0A0K6FTN7_9AGAM</name>
<dbReference type="CDD" id="cd01846">
    <property type="entry name" value="fatty_acyltransferase_like"/>
    <property type="match status" value="1"/>
</dbReference>
<dbReference type="InterPro" id="IPR001087">
    <property type="entry name" value="GDSL"/>
</dbReference>
<evidence type="ECO:0000256" key="2">
    <source>
        <dbReference type="ARBA" id="ARBA00023134"/>
    </source>
</evidence>
<feature type="signal peptide" evidence="6">
    <location>
        <begin position="1"/>
        <end position="18"/>
    </location>
</feature>
<keyword evidence="6" id="KW-0732">Signal</keyword>
<dbReference type="SUPFAM" id="SSF52540">
    <property type="entry name" value="P-loop containing nucleoside triphosphate hydrolases"/>
    <property type="match status" value="1"/>
</dbReference>
<dbReference type="Gene3D" id="3.40.50.300">
    <property type="entry name" value="P-loop containing nucleotide triphosphate hydrolases"/>
    <property type="match status" value="1"/>
</dbReference>
<keyword evidence="1" id="KW-0547">Nucleotide-binding</keyword>
<evidence type="ECO:0000256" key="1">
    <source>
        <dbReference type="ARBA" id="ARBA00022741"/>
    </source>
</evidence>
<gene>
    <name evidence="8" type="ORF">RSOLAG22IIIB_04022</name>
</gene>
<dbReference type="GO" id="GO:0003924">
    <property type="term" value="F:GTPase activity"/>
    <property type="evidence" value="ECO:0007669"/>
    <property type="project" value="InterPro"/>
</dbReference>
<dbReference type="AlphaFoldDB" id="A0A0K6FTN7"/>
<dbReference type="InterPro" id="IPR043358">
    <property type="entry name" value="GNL1-like"/>
</dbReference>
<accession>A0A0K6FTN7</accession>
<evidence type="ECO:0000256" key="6">
    <source>
        <dbReference type="SAM" id="SignalP"/>
    </source>
</evidence>
<dbReference type="SUPFAM" id="SSF52266">
    <property type="entry name" value="SGNH hydrolase"/>
    <property type="match status" value="1"/>
</dbReference>
<dbReference type="InterPro" id="IPR006073">
    <property type="entry name" value="GTP-bd"/>
</dbReference>